<evidence type="ECO:0000313" key="2">
    <source>
        <dbReference type="EMBL" id="PXF49251.1"/>
    </source>
</evidence>
<feature type="region of interest" description="Disordered" evidence="1">
    <location>
        <begin position="1"/>
        <end position="32"/>
    </location>
</feature>
<dbReference type="InterPro" id="IPR032675">
    <property type="entry name" value="LRR_dom_sf"/>
</dbReference>
<dbReference type="OrthoDB" id="10476584at2759"/>
<comment type="caution">
    <text evidence="2">The sequence shown here is derived from an EMBL/GenBank/DDBJ whole genome shotgun (WGS) entry which is preliminary data.</text>
</comment>
<gene>
    <name evidence="2" type="ORF">BWQ96_01040</name>
</gene>
<name>A0A2V3J471_9FLOR</name>
<keyword evidence="3" id="KW-1185">Reference proteome</keyword>
<evidence type="ECO:0000313" key="3">
    <source>
        <dbReference type="Proteomes" id="UP000247409"/>
    </source>
</evidence>
<dbReference type="Gene3D" id="3.80.10.10">
    <property type="entry name" value="Ribonuclease Inhibitor"/>
    <property type="match status" value="1"/>
</dbReference>
<evidence type="ECO:0008006" key="4">
    <source>
        <dbReference type="Google" id="ProtNLM"/>
    </source>
</evidence>
<proteinExistence type="predicted"/>
<dbReference type="SUPFAM" id="SSF52047">
    <property type="entry name" value="RNI-like"/>
    <property type="match status" value="1"/>
</dbReference>
<sequence length="572" mass="63845">MAPPSYLRPATTRLTSPASSADEKAHRYGTPSPSTTIVVQDVSLALTRPVQLQLLSLPNDVLSRIVSVAISDSQRGVPYYPPIKSHTLLPLALSNKHLRGVVASTCVSDHGFIEAYLAQDDEDRQLQARMDLISFYRVQDGHLSRFFLHKKSIIPSDVRLYGTNIVLSTKPRLCELDITDVKKGGDCGDQVFESVTELLRISAPYLEVLHLSLQNKDLLEVVNTMSFPKLNTLSLRLPFSPSAASMESLFSTHGTNLHTLTLFCISNFPGQAVAQLPTFAPSITNLTYNSGMDPSVSSAFLSLVESYPKLESLSLNNCRVSEELCHTLSAHPNKPKLFFRRVPVENPASLLSSVPHLSETLFRADSMTLNGSDDIAAVLRFRNLEELHIRVHADVAPLVRSLSVLPKLKSLFISYHDPWEWDESTRAEVDRNIVIAVQAAKSLRQLVIYSPTMSFDSLQTIMISVGDRLEYLVSGIHTPKRSHSRCIMRLIRCAMHHSPNLKVLCFGLGLQYDRKVNSLQSQFERTIDMAEEKLSGLNTYWLRANLRSLLNIRKPADFVNYDSDGFDQTDGL</sequence>
<dbReference type="Proteomes" id="UP000247409">
    <property type="component" value="Unassembled WGS sequence"/>
</dbReference>
<reference evidence="2 3" key="1">
    <citation type="journal article" date="2018" name="Mol. Biol. Evol.">
        <title>Analysis of the draft genome of the red seaweed Gracilariopsis chorda provides insights into genome size evolution in Rhodophyta.</title>
        <authorList>
            <person name="Lee J."/>
            <person name="Yang E.C."/>
            <person name="Graf L."/>
            <person name="Yang J.H."/>
            <person name="Qiu H."/>
            <person name="Zel Zion U."/>
            <person name="Chan C.X."/>
            <person name="Stephens T.G."/>
            <person name="Weber A.P.M."/>
            <person name="Boo G.H."/>
            <person name="Boo S.M."/>
            <person name="Kim K.M."/>
            <person name="Shin Y."/>
            <person name="Jung M."/>
            <person name="Lee S.J."/>
            <person name="Yim H.S."/>
            <person name="Lee J.H."/>
            <person name="Bhattacharya D."/>
            <person name="Yoon H.S."/>
        </authorList>
    </citation>
    <scope>NUCLEOTIDE SEQUENCE [LARGE SCALE GENOMIC DNA]</scope>
    <source>
        <strain evidence="2 3">SKKU-2015</strain>
        <tissue evidence="2">Whole body</tissue>
    </source>
</reference>
<evidence type="ECO:0000256" key="1">
    <source>
        <dbReference type="SAM" id="MobiDB-lite"/>
    </source>
</evidence>
<accession>A0A2V3J471</accession>
<protein>
    <recommendedName>
        <fullName evidence="4">F-box domain-containing protein</fullName>
    </recommendedName>
</protein>
<dbReference type="EMBL" id="NBIV01000007">
    <property type="protein sequence ID" value="PXF49251.1"/>
    <property type="molecule type" value="Genomic_DNA"/>
</dbReference>
<organism evidence="2 3">
    <name type="scientific">Gracilariopsis chorda</name>
    <dbReference type="NCBI Taxonomy" id="448386"/>
    <lineage>
        <taxon>Eukaryota</taxon>
        <taxon>Rhodophyta</taxon>
        <taxon>Florideophyceae</taxon>
        <taxon>Rhodymeniophycidae</taxon>
        <taxon>Gracilariales</taxon>
        <taxon>Gracilariaceae</taxon>
        <taxon>Gracilariopsis</taxon>
    </lineage>
</organism>
<dbReference type="AlphaFoldDB" id="A0A2V3J471"/>